<protein>
    <recommendedName>
        <fullName evidence="3">ParB-like N-terminal domain-containing protein</fullName>
    </recommendedName>
</protein>
<dbReference type="Proteomes" id="UP001162734">
    <property type="component" value="Chromosome"/>
</dbReference>
<dbReference type="Gene3D" id="1.10.10.2830">
    <property type="match status" value="1"/>
</dbReference>
<dbReference type="SUPFAM" id="SSF110849">
    <property type="entry name" value="ParB/Sulfiredoxin"/>
    <property type="match status" value="1"/>
</dbReference>
<evidence type="ECO:0000313" key="5">
    <source>
        <dbReference type="Proteomes" id="UP001162734"/>
    </source>
</evidence>
<evidence type="ECO:0000259" key="3">
    <source>
        <dbReference type="SMART" id="SM00470"/>
    </source>
</evidence>
<dbReference type="PANTHER" id="PTHR33375">
    <property type="entry name" value="CHROMOSOME-PARTITIONING PROTEIN PARB-RELATED"/>
    <property type="match status" value="1"/>
</dbReference>
<dbReference type="SUPFAM" id="SSF109709">
    <property type="entry name" value="KorB DNA-binding domain-like"/>
    <property type="match status" value="1"/>
</dbReference>
<evidence type="ECO:0000313" key="4">
    <source>
        <dbReference type="EMBL" id="BDG08657.1"/>
    </source>
</evidence>
<dbReference type="SMART" id="SM00470">
    <property type="entry name" value="ParB"/>
    <property type="match status" value="1"/>
</dbReference>
<dbReference type="PANTHER" id="PTHR33375:SF1">
    <property type="entry name" value="CHROMOSOME-PARTITIONING PROTEIN PARB-RELATED"/>
    <property type="match status" value="1"/>
</dbReference>
<feature type="region of interest" description="Disordered" evidence="2">
    <location>
        <begin position="321"/>
        <end position="340"/>
    </location>
</feature>
<comment type="similarity">
    <text evidence="1">Belongs to the ParB family.</text>
</comment>
<name>A0ABM7X9Y7_9BACT</name>
<dbReference type="EMBL" id="AP025592">
    <property type="protein sequence ID" value="BDG08657.1"/>
    <property type="molecule type" value="Genomic_DNA"/>
</dbReference>
<dbReference type="Gene3D" id="3.90.1530.30">
    <property type="match status" value="1"/>
</dbReference>
<proteinExistence type="inferred from homology"/>
<sequence>MTDRMNGKKSDNPAAHEALRVAAPPSTRAGLATAAAEAVAVLREIPLDAIEPDPAQPRRAFDEESLQRLAVSITRYGLLQEPGVTPVDGAGAGESSRYRLLWGERRWRASRLAGLATIRCKVLPPLQGGVTDELRAREKQWAENMEREGLSPIEEAIALQDAADRERQLSPDRPMGELIEKVGAERGLNGIVARNLVGLLKAPRCLQAALLRRAVRREMGFELARHWNKLLAENELRGAAKREIQYRNLVEAWARARELELDASAMARYAAETYQDPKVVRATCRKAEEAQKALIEHFEEVVTRAEKEGWSVARARAALADRRRKHTDGKGGGGTPCFERTGREKTRLVVHLDRVRDPAVATPEAVAELLTVLRGVVREIEATQLGAAAAPERAG</sequence>
<dbReference type="NCBIfam" id="TIGR00180">
    <property type="entry name" value="parB_part"/>
    <property type="match status" value="1"/>
</dbReference>
<dbReference type="RefSeq" id="WP_248345842.1">
    <property type="nucleotide sequence ID" value="NZ_AP025592.1"/>
</dbReference>
<dbReference type="InterPro" id="IPR003115">
    <property type="entry name" value="ParB_N"/>
</dbReference>
<keyword evidence="5" id="KW-1185">Reference proteome</keyword>
<organism evidence="4 5">
    <name type="scientific">Anaeromyxobacter paludicola</name>
    <dbReference type="NCBI Taxonomy" id="2918171"/>
    <lineage>
        <taxon>Bacteria</taxon>
        <taxon>Pseudomonadati</taxon>
        <taxon>Myxococcota</taxon>
        <taxon>Myxococcia</taxon>
        <taxon>Myxococcales</taxon>
        <taxon>Cystobacterineae</taxon>
        <taxon>Anaeromyxobacteraceae</taxon>
        <taxon>Anaeromyxobacter</taxon>
    </lineage>
</organism>
<accession>A0ABM7X9Y7</accession>
<dbReference type="InterPro" id="IPR050336">
    <property type="entry name" value="Chromosome_partition/occlusion"/>
</dbReference>
<evidence type="ECO:0000256" key="2">
    <source>
        <dbReference type="SAM" id="MobiDB-lite"/>
    </source>
</evidence>
<feature type="domain" description="ParB-like N-terminal" evidence="3">
    <location>
        <begin position="43"/>
        <end position="140"/>
    </location>
</feature>
<dbReference type="InterPro" id="IPR004437">
    <property type="entry name" value="ParB/RepB/Spo0J"/>
</dbReference>
<reference evidence="5" key="1">
    <citation type="journal article" date="2022" name="Int. J. Syst. Evol. Microbiol.">
        <title>Anaeromyxobacter oryzae sp. nov., Anaeromyxobacter diazotrophicus sp. nov. and Anaeromyxobacter paludicola sp. nov., isolated from paddy soils.</title>
        <authorList>
            <person name="Itoh H."/>
            <person name="Xu Z."/>
            <person name="Mise K."/>
            <person name="Masuda Y."/>
            <person name="Ushijima N."/>
            <person name="Hayakawa C."/>
            <person name="Shiratori Y."/>
            <person name="Senoo K."/>
        </authorList>
    </citation>
    <scope>NUCLEOTIDE SEQUENCE [LARGE SCALE GENOMIC DNA]</scope>
    <source>
        <strain evidence="5">Red630</strain>
    </source>
</reference>
<evidence type="ECO:0000256" key="1">
    <source>
        <dbReference type="ARBA" id="ARBA00006295"/>
    </source>
</evidence>
<dbReference type="InterPro" id="IPR036086">
    <property type="entry name" value="ParB/Sulfiredoxin_sf"/>
</dbReference>
<gene>
    <name evidence="4" type="ORF">AMPC_17700</name>
</gene>
<dbReference type="Pfam" id="PF02195">
    <property type="entry name" value="ParB_N"/>
    <property type="match status" value="1"/>
</dbReference>